<reference evidence="7 8" key="1">
    <citation type="journal article" date="2019" name="Nat. Ecol. Evol.">
        <title>Megaphylogeny resolves global patterns of mushroom evolution.</title>
        <authorList>
            <person name="Varga T."/>
            <person name="Krizsan K."/>
            <person name="Foldi C."/>
            <person name="Dima B."/>
            <person name="Sanchez-Garcia M."/>
            <person name="Sanchez-Ramirez S."/>
            <person name="Szollosi G.J."/>
            <person name="Szarkandi J.G."/>
            <person name="Papp V."/>
            <person name="Albert L."/>
            <person name="Andreopoulos W."/>
            <person name="Angelini C."/>
            <person name="Antonin V."/>
            <person name="Barry K.W."/>
            <person name="Bougher N.L."/>
            <person name="Buchanan P."/>
            <person name="Buyck B."/>
            <person name="Bense V."/>
            <person name="Catcheside P."/>
            <person name="Chovatia M."/>
            <person name="Cooper J."/>
            <person name="Damon W."/>
            <person name="Desjardin D."/>
            <person name="Finy P."/>
            <person name="Geml J."/>
            <person name="Haridas S."/>
            <person name="Hughes K."/>
            <person name="Justo A."/>
            <person name="Karasinski D."/>
            <person name="Kautmanova I."/>
            <person name="Kiss B."/>
            <person name="Kocsube S."/>
            <person name="Kotiranta H."/>
            <person name="LaButti K.M."/>
            <person name="Lechner B.E."/>
            <person name="Liimatainen K."/>
            <person name="Lipzen A."/>
            <person name="Lukacs Z."/>
            <person name="Mihaltcheva S."/>
            <person name="Morgado L.N."/>
            <person name="Niskanen T."/>
            <person name="Noordeloos M.E."/>
            <person name="Ohm R.A."/>
            <person name="Ortiz-Santana B."/>
            <person name="Ovrebo C."/>
            <person name="Racz N."/>
            <person name="Riley R."/>
            <person name="Savchenko A."/>
            <person name="Shiryaev A."/>
            <person name="Soop K."/>
            <person name="Spirin V."/>
            <person name="Szebenyi C."/>
            <person name="Tomsovsky M."/>
            <person name="Tulloss R.E."/>
            <person name="Uehling J."/>
            <person name="Grigoriev I.V."/>
            <person name="Vagvolgyi C."/>
            <person name="Papp T."/>
            <person name="Martin F.M."/>
            <person name="Miettinen O."/>
            <person name="Hibbett D.S."/>
            <person name="Nagy L.G."/>
        </authorList>
    </citation>
    <scope>NUCLEOTIDE SEQUENCE [LARGE SCALE GENOMIC DNA]</scope>
    <source>
        <strain evidence="7 8">FP101781</strain>
    </source>
</reference>
<dbReference type="Pfam" id="PF00128">
    <property type="entry name" value="Alpha-amylase"/>
    <property type="match status" value="1"/>
</dbReference>
<evidence type="ECO:0000256" key="5">
    <source>
        <dbReference type="SAM" id="MobiDB-lite"/>
    </source>
</evidence>
<dbReference type="GO" id="GO:0004556">
    <property type="term" value="F:alpha-amylase activity"/>
    <property type="evidence" value="ECO:0007669"/>
    <property type="project" value="TreeGrafter"/>
</dbReference>
<dbReference type="Gene3D" id="2.60.40.1180">
    <property type="entry name" value="Golgi alpha-mannosidase II"/>
    <property type="match status" value="1"/>
</dbReference>
<evidence type="ECO:0000313" key="8">
    <source>
        <dbReference type="Proteomes" id="UP000298030"/>
    </source>
</evidence>
<dbReference type="Proteomes" id="UP000298030">
    <property type="component" value="Unassembled WGS sequence"/>
</dbReference>
<feature type="region of interest" description="Disordered" evidence="5">
    <location>
        <begin position="1"/>
        <end position="23"/>
    </location>
</feature>
<gene>
    <name evidence="7" type="ORF">FA13DRAFT_1793326</name>
</gene>
<sequence>MPFKAASIQHPNDETRSPNATTTVDSANSPAFLVVTQGLKNAFEKIDRGGEAAVLDGEAVIFDGGGFNSEDDSSLSQDALVRQQLAIFRQVNEGPNADTEEIVELGFVWVLGRPRVFASDEVWGGPTTSGTSPTDLPWWKTAVVYQIYPISFFDSNGDGFGDLNGIASKLDYLKDLGVDVLWLSPIYRSPLADMGYDISDYQDIDPRYGTLKDWDNLLHGVHERGMKLIMDLVVNHSSDEHDWFTQSRSDKSNPKRDWYIWRPPKYDAAGVRHPPNNWKAVFQGSAWEYDAHTDEYYLHIYLPKQPDLNWDNPEVREAVYRMMKFWLDRGCDGFRMDVINILSKADGLPDAPISVPGDAYQHASIHFANGPRVHEHIKEMHEKVLSIGGDIVPDDLTLSEYDAFTVGETPFTHDAEELAAYVLPKNKELNMVFQFQVMDLDHAVQGQDQVPLIHKEWNLAQLKEIVTRWQTFKRDDGFWNATFTENHDHPRSVSRFGDDSDDWRVLSAKLLALFQVTQGGTQFLFQGQELGLKNFPRTWGIEEYKDVASQNYWDKVSAQRKEISGGKDVDMSDILNDFAKKARDHARVPMQWNPNPNAGFTKATPWMRVNEDYKAWNAERQAGDEESVLAFWKKVLKIRKEHPVLISGEYEEIAHEHEQIFAWIRRSNEEWTLTVLNFGKASATLQLSSDSRPWSDLKLEIGNYHSTGEVPIAGDAVELKGWECRLYISTNVN</sequence>
<dbReference type="InterPro" id="IPR045857">
    <property type="entry name" value="O16G_dom_2"/>
</dbReference>
<evidence type="ECO:0000256" key="1">
    <source>
        <dbReference type="ARBA" id="ARBA00008061"/>
    </source>
</evidence>
<dbReference type="GO" id="GO:0033934">
    <property type="term" value="F:glucan 1,4-alpha-maltotriohydrolase activity"/>
    <property type="evidence" value="ECO:0007669"/>
    <property type="project" value="TreeGrafter"/>
</dbReference>
<organism evidence="7 8">
    <name type="scientific">Coprinellus micaceus</name>
    <name type="common">Glistening ink-cap mushroom</name>
    <name type="synonym">Coprinus micaceus</name>
    <dbReference type="NCBI Taxonomy" id="71717"/>
    <lineage>
        <taxon>Eukaryota</taxon>
        <taxon>Fungi</taxon>
        <taxon>Dikarya</taxon>
        <taxon>Basidiomycota</taxon>
        <taxon>Agaricomycotina</taxon>
        <taxon>Agaricomycetes</taxon>
        <taxon>Agaricomycetidae</taxon>
        <taxon>Agaricales</taxon>
        <taxon>Agaricineae</taxon>
        <taxon>Psathyrellaceae</taxon>
        <taxon>Coprinellus</taxon>
    </lineage>
</organism>
<keyword evidence="2 7" id="KW-0378">Hydrolase</keyword>
<dbReference type="SMART" id="SM00642">
    <property type="entry name" value="Aamy"/>
    <property type="match status" value="1"/>
</dbReference>
<dbReference type="GO" id="GO:0004574">
    <property type="term" value="F:oligo-1,6-glucosidase activity"/>
    <property type="evidence" value="ECO:0007669"/>
    <property type="project" value="TreeGrafter"/>
</dbReference>
<evidence type="ECO:0000256" key="3">
    <source>
        <dbReference type="ARBA" id="ARBA00023295"/>
    </source>
</evidence>
<dbReference type="OrthoDB" id="1740265at2759"/>
<dbReference type="SUPFAM" id="SSF51445">
    <property type="entry name" value="(Trans)glycosidases"/>
    <property type="match status" value="1"/>
</dbReference>
<feature type="domain" description="Glycosyl hydrolase family 13 catalytic" evidence="6">
    <location>
        <begin position="146"/>
        <end position="587"/>
    </location>
</feature>
<dbReference type="FunFam" id="3.20.20.80:FF:000064">
    <property type="entry name" value="Oligo-1,6-glucosidase"/>
    <property type="match status" value="1"/>
</dbReference>
<dbReference type="GO" id="GO:0005987">
    <property type="term" value="P:sucrose catabolic process"/>
    <property type="evidence" value="ECO:0007669"/>
    <property type="project" value="TreeGrafter"/>
</dbReference>
<dbReference type="PANTHER" id="PTHR10357:SF232">
    <property type="entry name" value="GLYCOSYL HYDROLASE FAMILY 13 CATALYTIC DOMAIN-CONTAINING PROTEIN"/>
    <property type="match status" value="1"/>
</dbReference>
<evidence type="ECO:0000256" key="4">
    <source>
        <dbReference type="ARBA" id="ARBA00026248"/>
    </source>
</evidence>
<dbReference type="PANTHER" id="PTHR10357">
    <property type="entry name" value="ALPHA-AMYLASE FAMILY MEMBER"/>
    <property type="match status" value="1"/>
</dbReference>
<accession>A0A4Y7T4Y7</accession>
<dbReference type="FunFam" id="3.20.20.80:FF:000087">
    <property type="entry name" value="Oligo-1,6-glucosidase IMA1"/>
    <property type="match status" value="1"/>
</dbReference>
<dbReference type="AlphaFoldDB" id="A0A4Y7T4Y7"/>
<dbReference type="CDD" id="cd11333">
    <property type="entry name" value="AmyAc_SI_OligoGlu_DGase"/>
    <property type="match status" value="1"/>
</dbReference>
<comment type="similarity">
    <text evidence="1">Belongs to the glycosyl hydrolase 13 family.</text>
</comment>
<dbReference type="EMBL" id="QPFP01000028">
    <property type="protein sequence ID" value="TEB29233.1"/>
    <property type="molecule type" value="Genomic_DNA"/>
</dbReference>
<dbReference type="GO" id="GO:0004575">
    <property type="term" value="F:sucrose alpha-glucosidase activity"/>
    <property type="evidence" value="ECO:0007669"/>
    <property type="project" value="TreeGrafter"/>
</dbReference>
<dbReference type="InterPro" id="IPR006047">
    <property type="entry name" value="GH13_cat_dom"/>
</dbReference>
<dbReference type="Gene3D" id="3.90.400.10">
    <property type="entry name" value="Oligo-1,6-glucosidase, Domain 2"/>
    <property type="match status" value="1"/>
</dbReference>
<evidence type="ECO:0000313" key="7">
    <source>
        <dbReference type="EMBL" id="TEB29233.1"/>
    </source>
</evidence>
<dbReference type="STRING" id="71717.A0A4Y7T4Y7"/>
<name>A0A4Y7T4Y7_COPMI</name>
<dbReference type="InterPro" id="IPR013780">
    <property type="entry name" value="Glyco_hydro_b"/>
</dbReference>
<keyword evidence="8" id="KW-1185">Reference proteome</keyword>
<dbReference type="SUPFAM" id="SSF51011">
    <property type="entry name" value="Glycosyl hydrolase domain"/>
    <property type="match status" value="1"/>
</dbReference>
<protein>
    <submittedName>
        <fullName evidence="7">Glycoside hydrolase</fullName>
    </submittedName>
</protein>
<proteinExistence type="inferred from homology"/>
<keyword evidence="4" id="KW-0462">Maltose metabolism</keyword>
<evidence type="ECO:0000259" key="6">
    <source>
        <dbReference type="SMART" id="SM00642"/>
    </source>
</evidence>
<dbReference type="GO" id="GO:0000025">
    <property type="term" value="P:maltose catabolic process"/>
    <property type="evidence" value="ECO:0007669"/>
    <property type="project" value="TreeGrafter"/>
</dbReference>
<dbReference type="FunFam" id="3.90.400.10:FF:000004">
    <property type="entry name" value="Oligo-1,6-glucosidase"/>
    <property type="match status" value="1"/>
</dbReference>
<dbReference type="InterPro" id="IPR017853">
    <property type="entry name" value="GH"/>
</dbReference>
<dbReference type="Gene3D" id="3.20.20.80">
    <property type="entry name" value="Glycosidases"/>
    <property type="match status" value="1"/>
</dbReference>
<comment type="caution">
    <text evidence="7">The sequence shown here is derived from an EMBL/GenBank/DDBJ whole genome shotgun (WGS) entry which is preliminary data.</text>
</comment>
<keyword evidence="3" id="KW-0326">Glycosidase</keyword>
<evidence type="ECO:0000256" key="2">
    <source>
        <dbReference type="ARBA" id="ARBA00022801"/>
    </source>
</evidence>